<name>A0ABU9E6V9_9BACT</name>
<dbReference type="Gene3D" id="2.120.10.30">
    <property type="entry name" value="TolB, C-terminal domain"/>
    <property type="match status" value="2"/>
</dbReference>
<dbReference type="InterPro" id="IPR011659">
    <property type="entry name" value="WD40"/>
</dbReference>
<evidence type="ECO:0000256" key="1">
    <source>
        <dbReference type="ARBA" id="ARBA00009820"/>
    </source>
</evidence>
<dbReference type="RefSeq" id="WP_405286430.1">
    <property type="nucleotide sequence ID" value="NZ_JBBHLI010000002.1"/>
</dbReference>
<dbReference type="Pfam" id="PF07676">
    <property type="entry name" value="PD40"/>
    <property type="match status" value="5"/>
</dbReference>
<dbReference type="Proteomes" id="UP001484239">
    <property type="component" value="Unassembled WGS sequence"/>
</dbReference>
<reference evidence="3 4" key="1">
    <citation type="submission" date="2024-02" db="EMBL/GenBank/DDBJ databases">
        <title>A novel Gemmatimonadota bacterium.</title>
        <authorList>
            <person name="Du Z.-J."/>
            <person name="Ye Y.-Q."/>
        </authorList>
    </citation>
    <scope>NUCLEOTIDE SEQUENCE [LARGE SCALE GENOMIC DNA]</scope>
    <source>
        <strain evidence="3 4">DH-20</strain>
    </source>
</reference>
<proteinExistence type="inferred from homology"/>
<protein>
    <submittedName>
        <fullName evidence="3">Translocation protein TolB</fullName>
    </submittedName>
</protein>
<feature type="compositionally biased region" description="Basic and acidic residues" evidence="2">
    <location>
        <begin position="300"/>
        <end position="310"/>
    </location>
</feature>
<dbReference type="PANTHER" id="PTHR36842">
    <property type="entry name" value="PROTEIN TOLB HOMOLOG"/>
    <property type="match status" value="1"/>
</dbReference>
<feature type="region of interest" description="Disordered" evidence="2">
    <location>
        <begin position="284"/>
        <end position="310"/>
    </location>
</feature>
<dbReference type="SUPFAM" id="SSF69304">
    <property type="entry name" value="Tricorn protease N-terminal domain"/>
    <property type="match status" value="1"/>
</dbReference>
<evidence type="ECO:0000313" key="3">
    <source>
        <dbReference type="EMBL" id="MEK9500271.1"/>
    </source>
</evidence>
<comment type="similarity">
    <text evidence="1">Belongs to the TolB family.</text>
</comment>
<dbReference type="InterPro" id="IPR011042">
    <property type="entry name" value="6-blade_b-propeller_TolB-like"/>
</dbReference>
<evidence type="ECO:0000256" key="2">
    <source>
        <dbReference type="SAM" id="MobiDB-lite"/>
    </source>
</evidence>
<dbReference type="PANTHER" id="PTHR36842:SF1">
    <property type="entry name" value="PROTEIN TOLB"/>
    <property type="match status" value="1"/>
</dbReference>
<sequence length="310" mass="33189">MRRAIGVAMALSWGVAACGGGDSTDSAEDAAGVSLHSGQVAFVSDREGNFDIFLLDRASDSVTNLTDHPAMDYGFSWSPDGASMAFASDRDGNREIYRLDLATGAIARLTDHEARDGAPGWSPDGGRIAFISQRDSDSGEIYVMDADGTNLQRLTDNARYEEVPSWSPDGSTLAFGALASAREGADETLQIFTIDVATGVESQITFLDGHNSAPRWAPDGGRIYFYGQVGEDFAGADILSIAPDGSGLTNLTNDADPDWQPDPGPDGDYLVYARGPGDPLDLWIMRSDGSDPQPLLTYPGRDEQPQWRPR</sequence>
<evidence type="ECO:0000313" key="4">
    <source>
        <dbReference type="Proteomes" id="UP001484239"/>
    </source>
</evidence>
<comment type="caution">
    <text evidence="3">The sequence shown here is derived from an EMBL/GenBank/DDBJ whole genome shotgun (WGS) entry which is preliminary data.</text>
</comment>
<dbReference type="PROSITE" id="PS51257">
    <property type="entry name" value="PROKAR_LIPOPROTEIN"/>
    <property type="match status" value="1"/>
</dbReference>
<dbReference type="EMBL" id="JBBHLI010000002">
    <property type="protein sequence ID" value="MEK9500271.1"/>
    <property type="molecule type" value="Genomic_DNA"/>
</dbReference>
<accession>A0ABU9E6V9</accession>
<keyword evidence="4" id="KW-1185">Reference proteome</keyword>
<gene>
    <name evidence="3" type="ORF">WI372_04720</name>
</gene>
<organism evidence="3 4">
    <name type="scientific">Gaopeijia maritima</name>
    <dbReference type="NCBI Taxonomy" id="3119007"/>
    <lineage>
        <taxon>Bacteria</taxon>
        <taxon>Pseudomonadati</taxon>
        <taxon>Gemmatimonadota</taxon>
        <taxon>Longimicrobiia</taxon>
        <taxon>Gaopeijiales</taxon>
        <taxon>Gaopeijiaceae</taxon>
        <taxon>Gaopeijia</taxon>
    </lineage>
</organism>